<dbReference type="InterPro" id="IPR021516">
    <property type="entry name" value="DUF3179"/>
</dbReference>
<evidence type="ECO:0000313" key="1">
    <source>
        <dbReference type="EMBL" id="AYV78475.1"/>
    </source>
</evidence>
<protein>
    <submittedName>
        <fullName evidence="1">Uncharacterized protein</fullName>
    </submittedName>
</protein>
<dbReference type="Pfam" id="PF11376">
    <property type="entry name" value="DUF3179"/>
    <property type="match status" value="1"/>
</dbReference>
<gene>
    <name evidence="1" type="ORF">Edafosvirus14_22</name>
</gene>
<organism evidence="1">
    <name type="scientific">Edafosvirus sp</name>
    <dbReference type="NCBI Taxonomy" id="2487765"/>
    <lineage>
        <taxon>Viruses</taxon>
        <taxon>Varidnaviria</taxon>
        <taxon>Bamfordvirae</taxon>
        <taxon>Nucleocytoviricota</taxon>
        <taxon>Megaviricetes</taxon>
        <taxon>Imitervirales</taxon>
        <taxon>Mimiviridae</taxon>
        <taxon>Klosneuvirinae</taxon>
    </lineage>
</organism>
<proteinExistence type="predicted"/>
<accession>A0A3G4ZUA7</accession>
<dbReference type="EMBL" id="MK072079">
    <property type="protein sequence ID" value="AYV78475.1"/>
    <property type="molecule type" value="Genomic_DNA"/>
</dbReference>
<reference evidence="1" key="1">
    <citation type="submission" date="2018-10" db="EMBL/GenBank/DDBJ databases">
        <title>Hidden diversity of soil giant viruses.</title>
        <authorList>
            <person name="Schulz F."/>
            <person name="Alteio L."/>
            <person name="Goudeau D."/>
            <person name="Ryan E.M."/>
            <person name="Malmstrom R.R."/>
            <person name="Blanchard J."/>
            <person name="Woyke T."/>
        </authorList>
    </citation>
    <scope>NUCLEOTIDE SEQUENCE</scope>
    <source>
        <strain evidence="1">EDV1</strain>
    </source>
</reference>
<name>A0A3G4ZUA7_9VIRU</name>
<sequence length="279" mass="32209">MNKHDLNIETRFIDNPIFNHDPPADLKLKDKVLIYFNGINWKIIPIDFLLKYPLVYDIITETDSEGKIVHNIPVTVSFCPLTFVSVVYEGTYTPSEYLLNNCLVIKNKTNELLPIITGMKQSNPETSDKIHVRRWEADIKLFRNALSDYPDAQYLVTSGHTNNNAPIVDNEYINNNEIMYDNITNNIASCFHPKTLVYLIEYKSQQNKNKYTIIVGKDANTKNVSGYDTAKSGLTPYLENIEGNLRDKVGFILPVFWYAWKPFYNDAKIICLDKKMIHD</sequence>